<keyword evidence="4" id="KW-1185">Reference proteome</keyword>
<reference evidence="5" key="1">
    <citation type="submission" date="2025-08" db="UniProtKB">
        <authorList>
            <consortium name="RefSeq"/>
        </authorList>
    </citation>
    <scope>IDENTIFICATION</scope>
    <source>
        <tissue evidence="5">Sperm</tissue>
    </source>
</reference>
<evidence type="ECO:0000256" key="2">
    <source>
        <dbReference type="SAM" id="MobiDB-lite"/>
    </source>
</evidence>
<dbReference type="InterPro" id="IPR011992">
    <property type="entry name" value="EF-hand-dom_pair"/>
</dbReference>
<feature type="compositionally biased region" description="Acidic residues" evidence="2">
    <location>
        <begin position="10"/>
        <end position="22"/>
    </location>
</feature>
<dbReference type="PANTHER" id="PTHR24114:SF2">
    <property type="entry name" value="F-BOX DOMAIN-CONTAINING PROTEIN-RELATED"/>
    <property type="match status" value="1"/>
</dbReference>
<feature type="region of interest" description="Disordered" evidence="2">
    <location>
        <begin position="1"/>
        <end position="38"/>
    </location>
</feature>
<organism evidence="4 5">
    <name type="scientific">Petromyzon marinus</name>
    <name type="common">Sea lamprey</name>
    <dbReference type="NCBI Taxonomy" id="7757"/>
    <lineage>
        <taxon>Eukaryota</taxon>
        <taxon>Metazoa</taxon>
        <taxon>Chordata</taxon>
        <taxon>Craniata</taxon>
        <taxon>Vertebrata</taxon>
        <taxon>Cyclostomata</taxon>
        <taxon>Hyperoartia</taxon>
        <taxon>Petromyzontiformes</taxon>
        <taxon>Petromyzontidae</taxon>
        <taxon>Petromyzon</taxon>
    </lineage>
</organism>
<dbReference type="KEGG" id="pmrn:116939544"/>
<dbReference type="InterPro" id="IPR018247">
    <property type="entry name" value="EF_Hand_1_Ca_BS"/>
</dbReference>
<dbReference type="GO" id="GO:0005509">
    <property type="term" value="F:calcium ion binding"/>
    <property type="evidence" value="ECO:0007669"/>
    <property type="project" value="InterPro"/>
</dbReference>
<name>A0AAJ7SSQ9_PETMA</name>
<dbReference type="SUPFAM" id="SSF52047">
    <property type="entry name" value="RNI-like"/>
    <property type="match status" value="1"/>
</dbReference>
<evidence type="ECO:0000256" key="1">
    <source>
        <dbReference type="ARBA" id="ARBA00022837"/>
    </source>
</evidence>
<dbReference type="Proteomes" id="UP001318040">
    <property type="component" value="Chromosome 6"/>
</dbReference>
<dbReference type="RefSeq" id="XP_032803958.1">
    <property type="nucleotide sequence ID" value="XM_032948067.1"/>
</dbReference>
<dbReference type="InterPro" id="IPR002048">
    <property type="entry name" value="EF_hand_dom"/>
</dbReference>
<evidence type="ECO:0000313" key="5">
    <source>
        <dbReference type="RefSeq" id="XP_032803958.1"/>
    </source>
</evidence>
<dbReference type="PROSITE" id="PS00018">
    <property type="entry name" value="EF_HAND_1"/>
    <property type="match status" value="1"/>
</dbReference>
<dbReference type="SUPFAM" id="SSF47473">
    <property type="entry name" value="EF-hand"/>
    <property type="match status" value="1"/>
</dbReference>
<dbReference type="Gene3D" id="1.10.238.10">
    <property type="entry name" value="EF-hand"/>
    <property type="match status" value="1"/>
</dbReference>
<dbReference type="Gene3D" id="3.80.10.10">
    <property type="entry name" value="Ribonuclease Inhibitor"/>
    <property type="match status" value="3"/>
</dbReference>
<sequence>MEHPCGTEGTEWDTDLEDDGDESLLRPGGPRSQDLGWGPRYREGCRTAGVCPATGVLGSGGFRPQLRLAHRALGPRGAAPLARCLTVNTVVTKLDLSDNWLQEEGCRHLSRMLKENCYIEELNVSSNRMGVGGAMALCSALRENSTITSLNLSGNNLTDEAARHLHNAMSVNRSLKELDMSHNRIGDAGAMHVAHMIANSETLETLDLAWSLWRWNGSVAIAAAISVNRSVRWLSLAWTGVGIEGALALREALQRNRTLHHLDLSSCRVDERGARALAAGLQTNVALRSLKLALNPIMAEGALALLSAIQKNKRSTMQDLNISNVVVNEQFVQLLSAMRAERPRAMHVRHGGVGSGLRRTFQPRVSPMQAIQGHLLKNKLRLWDFFRNMDKSGTMSVTQDVFRSAMQQLSTPLEEQALEELISALDRDGSGWINYRELLDGQRAFRRTARRASRRSDARSLRENRIVAEFTRCAMSMERGARYVSSV</sequence>
<gene>
    <name evidence="5" type="primary">LOC116939544</name>
</gene>
<dbReference type="CDD" id="cd00051">
    <property type="entry name" value="EFh"/>
    <property type="match status" value="1"/>
</dbReference>
<dbReference type="InterPro" id="IPR052394">
    <property type="entry name" value="LRR-containing"/>
</dbReference>
<dbReference type="InterPro" id="IPR001611">
    <property type="entry name" value="Leu-rich_rpt"/>
</dbReference>
<dbReference type="PROSITE" id="PS50222">
    <property type="entry name" value="EF_HAND_2"/>
    <property type="match status" value="2"/>
</dbReference>
<evidence type="ECO:0000313" key="4">
    <source>
        <dbReference type="Proteomes" id="UP001318040"/>
    </source>
</evidence>
<dbReference type="PANTHER" id="PTHR24114">
    <property type="entry name" value="LEUCINE RICH REPEAT FAMILY PROTEIN"/>
    <property type="match status" value="1"/>
</dbReference>
<dbReference type="AlphaFoldDB" id="A0AAJ7SSQ9"/>
<accession>A0AAJ7SSQ9</accession>
<dbReference type="Pfam" id="PF13516">
    <property type="entry name" value="LRR_6"/>
    <property type="match status" value="6"/>
</dbReference>
<evidence type="ECO:0000259" key="3">
    <source>
        <dbReference type="PROSITE" id="PS50222"/>
    </source>
</evidence>
<dbReference type="InterPro" id="IPR032675">
    <property type="entry name" value="LRR_dom_sf"/>
</dbReference>
<feature type="domain" description="EF-hand" evidence="3">
    <location>
        <begin position="413"/>
        <end position="448"/>
    </location>
</feature>
<proteinExistence type="predicted"/>
<feature type="domain" description="EF-hand" evidence="3">
    <location>
        <begin position="377"/>
        <end position="412"/>
    </location>
</feature>
<dbReference type="SMART" id="SM00368">
    <property type="entry name" value="LRR_RI"/>
    <property type="match status" value="7"/>
</dbReference>
<keyword evidence="1" id="KW-0106">Calcium</keyword>
<protein>
    <submittedName>
        <fullName evidence="5">Leucine-rich repeat-containing protein 74A-like</fullName>
    </submittedName>
</protein>